<proteinExistence type="predicted"/>
<comment type="caution">
    <text evidence="1">The sequence shown here is derived from an EMBL/GenBank/DDBJ whole genome shotgun (WGS) entry which is preliminary data.</text>
</comment>
<accession>A0ABQ7TGE7</accession>
<evidence type="ECO:0000313" key="1">
    <source>
        <dbReference type="EMBL" id="KAH0628238.1"/>
    </source>
</evidence>
<reference evidence="1 2" key="1">
    <citation type="journal article" date="2022" name="Gigascience">
        <title>A chromosome-level genome assembly and annotation of the desert horned lizard, Phrynosoma platyrhinos, provides insight into chromosomal rearrangements among reptiles.</title>
        <authorList>
            <person name="Koochekian N."/>
            <person name="Ascanio A."/>
            <person name="Farleigh K."/>
            <person name="Card D.C."/>
            <person name="Schield D.R."/>
            <person name="Castoe T.A."/>
            <person name="Jezkova T."/>
        </authorList>
    </citation>
    <scope>NUCLEOTIDE SEQUENCE [LARGE SCALE GENOMIC DNA]</scope>
    <source>
        <strain evidence="1">NK-2021</strain>
    </source>
</reference>
<dbReference type="Proteomes" id="UP000826234">
    <property type="component" value="Unassembled WGS sequence"/>
</dbReference>
<keyword evidence="2" id="KW-1185">Reference proteome</keyword>
<evidence type="ECO:0000313" key="2">
    <source>
        <dbReference type="Proteomes" id="UP000826234"/>
    </source>
</evidence>
<protein>
    <submittedName>
        <fullName evidence="1">Uncharacterized protein</fullName>
    </submittedName>
</protein>
<organism evidence="1 2">
    <name type="scientific">Phrynosoma platyrhinos</name>
    <name type="common">Desert horned lizard</name>
    <dbReference type="NCBI Taxonomy" id="52577"/>
    <lineage>
        <taxon>Eukaryota</taxon>
        <taxon>Metazoa</taxon>
        <taxon>Chordata</taxon>
        <taxon>Craniata</taxon>
        <taxon>Vertebrata</taxon>
        <taxon>Euteleostomi</taxon>
        <taxon>Lepidosauria</taxon>
        <taxon>Squamata</taxon>
        <taxon>Bifurcata</taxon>
        <taxon>Unidentata</taxon>
        <taxon>Episquamata</taxon>
        <taxon>Toxicofera</taxon>
        <taxon>Iguania</taxon>
        <taxon>Phrynosomatidae</taxon>
        <taxon>Phrynosomatinae</taxon>
        <taxon>Phrynosoma</taxon>
    </lineage>
</organism>
<dbReference type="InterPro" id="IPR032675">
    <property type="entry name" value="LRR_dom_sf"/>
</dbReference>
<sequence>MGKTESLKTLDIFSIGKEIQLINCHCLNDNWLITLGKRHPQCFTLDHCHDEAQRVTAVGLKQFFQQCEGSLKVMSYFRRNVITPVTLCFSLQCLSANGCKLTDDSVAMLIEDHGKR</sequence>
<gene>
    <name evidence="1" type="ORF">JD844_009121</name>
</gene>
<dbReference type="EMBL" id="JAIPUX010000439">
    <property type="protein sequence ID" value="KAH0628238.1"/>
    <property type="molecule type" value="Genomic_DNA"/>
</dbReference>
<name>A0ABQ7TGE7_PHRPL</name>
<dbReference type="Gene3D" id="3.80.10.10">
    <property type="entry name" value="Ribonuclease Inhibitor"/>
    <property type="match status" value="1"/>
</dbReference>